<comment type="caution">
    <text evidence="2">The sequence shown here is derived from an EMBL/GenBank/DDBJ whole genome shotgun (WGS) entry which is preliminary data.</text>
</comment>
<reference evidence="2 3" key="1">
    <citation type="submission" date="2020-09" db="EMBL/GenBank/DDBJ databases">
        <title>De no assembly of potato wild relative species, Solanum commersonii.</title>
        <authorList>
            <person name="Cho K."/>
        </authorList>
    </citation>
    <scope>NUCLEOTIDE SEQUENCE [LARGE SCALE GENOMIC DNA]</scope>
    <source>
        <strain evidence="2">LZ3.2</strain>
        <tissue evidence="2">Leaf</tissue>
    </source>
</reference>
<proteinExistence type="predicted"/>
<keyword evidence="1" id="KW-0812">Transmembrane</keyword>
<dbReference type="Proteomes" id="UP000824120">
    <property type="component" value="Chromosome 1"/>
</dbReference>
<keyword evidence="1" id="KW-1133">Transmembrane helix</keyword>
<dbReference type="EMBL" id="JACXVP010000001">
    <property type="protein sequence ID" value="KAG5630248.1"/>
    <property type="molecule type" value="Genomic_DNA"/>
</dbReference>
<evidence type="ECO:0000256" key="1">
    <source>
        <dbReference type="SAM" id="Phobius"/>
    </source>
</evidence>
<sequence>MLQSGICNLQSRIACFNLELQAAICRFFVLYNYCNLQSNLLFYNCCNLELLASSITVVIWNFLHLL</sequence>
<gene>
    <name evidence="2" type="ORF">H5410_001965</name>
</gene>
<feature type="transmembrane region" description="Helical" evidence="1">
    <location>
        <begin position="40"/>
        <end position="63"/>
    </location>
</feature>
<keyword evidence="3" id="KW-1185">Reference proteome</keyword>
<evidence type="ECO:0000313" key="2">
    <source>
        <dbReference type="EMBL" id="KAG5630248.1"/>
    </source>
</evidence>
<name>A0A9J6B0L2_SOLCO</name>
<evidence type="ECO:0000313" key="3">
    <source>
        <dbReference type="Proteomes" id="UP000824120"/>
    </source>
</evidence>
<keyword evidence="1" id="KW-0472">Membrane</keyword>
<organism evidence="2 3">
    <name type="scientific">Solanum commersonii</name>
    <name type="common">Commerson's wild potato</name>
    <name type="synonym">Commerson's nightshade</name>
    <dbReference type="NCBI Taxonomy" id="4109"/>
    <lineage>
        <taxon>Eukaryota</taxon>
        <taxon>Viridiplantae</taxon>
        <taxon>Streptophyta</taxon>
        <taxon>Embryophyta</taxon>
        <taxon>Tracheophyta</taxon>
        <taxon>Spermatophyta</taxon>
        <taxon>Magnoliopsida</taxon>
        <taxon>eudicotyledons</taxon>
        <taxon>Gunneridae</taxon>
        <taxon>Pentapetalae</taxon>
        <taxon>asterids</taxon>
        <taxon>lamiids</taxon>
        <taxon>Solanales</taxon>
        <taxon>Solanaceae</taxon>
        <taxon>Solanoideae</taxon>
        <taxon>Solaneae</taxon>
        <taxon>Solanum</taxon>
    </lineage>
</organism>
<accession>A0A9J6B0L2</accession>
<dbReference type="AlphaFoldDB" id="A0A9J6B0L2"/>
<protein>
    <submittedName>
        <fullName evidence="2">Uncharacterized protein</fullName>
    </submittedName>
</protein>